<evidence type="ECO:0000256" key="2">
    <source>
        <dbReference type="PIRSR" id="PIRSR600888-3"/>
    </source>
</evidence>
<dbReference type="UniPathway" id="UPA00124"/>
<gene>
    <name evidence="4" type="primary">rfbC</name>
    <name evidence="4" type="ORF">ICL16_20850</name>
</gene>
<keyword evidence="5" id="KW-1185">Reference proteome</keyword>
<dbReference type="InterPro" id="IPR000888">
    <property type="entry name" value="RmlC-like"/>
</dbReference>
<dbReference type="AlphaFoldDB" id="A0A8J7C6K5"/>
<feature type="active site" description="Proton donor" evidence="1">
    <location>
        <position position="132"/>
    </location>
</feature>
<dbReference type="GO" id="GO:0000271">
    <property type="term" value="P:polysaccharide biosynthetic process"/>
    <property type="evidence" value="ECO:0007669"/>
    <property type="project" value="TreeGrafter"/>
</dbReference>
<dbReference type="GO" id="GO:0005829">
    <property type="term" value="C:cytosol"/>
    <property type="evidence" value="ECO:0007669"/>
    <property type="project" value="TreeGrafter"/>
</dbReference>
<sequence>MIFTETELKGAFIIDLEQKHDHRGFFARTFCAQEFEAHGLKPTVAQCNMSYNYKKGTLRGMHYQVAPAAETKLIRCISGSIYDVIIDMRPESPTFLSHIGVELSASNRRALYVPEMFAHGYQALTDDSEVVYQVGEFYTPGYERGLRYDDPFFNIEWPLEVTEISQKDMNWPLMRAMTVGGTSSQITVNS</sequence>
<reference evidence="4" key="1">
    <citation type="submission" date="2020-09" db="EMBL/GenBank/DDBJ databases">
        <title>Iningainema tapete sp. nov. (Scytonemataceae, Cyanobacteria) from greenhouses in central Florida (USA) produces two types of nodularin with biosynthetic potential for microcystin-LR and anabaenopeptins.</title>
        <authorList>
            <person name="Berthold D.E."/>
            <person name="Lefler F.W."/>
            <person name="Huang I.-S."/>
            <person name="Abdulla H."/>
            <person name="Zimba P.V."/>
            <person name="Laughinghouse H.D. IV."/>
        </authorList>
    </citation>
    <scope>NUCLEOTIDE SEQUENCE</scope>
    <source>
        <strain evidence="4">BLCCT55</strain>
    </source>
</reference>
<feature type="site" description="Participates in a stacking interaction with the thymidine ring of dTDP-4-oxo-6-deoxyglucose" evidence="2">
    <location>
        <position position="138"/>
    </location>
</feature>
<comment type="function">
    <text evidence="3">Catalyzes the epimerization of the C3' and C5'positions of dTDP-6-deoxy-D-xylo-4-hexulose, forming dTDP-6-deoxy-L-lyxo-4-hexulose.</text>
</comment>
<comment type="pathway">
    <text evidence="3">Carbohydrate biosynthesis; dTDP-L-rhamnose biosynthesis.</text>
</comment>
<dbReference type="PANTHER" id="PTHR21047:SF2">
    <property type="entry name" value="THYMIDINE DIPHOSPHO-4-KETO-RHAMNOSE 3,5-EPIMERASE"/>
    <property type="match status" value="1"/>
</dbReference>
<protein>
    <recommendedName>
        <fullName evidence="3">dTDP-4-dehydrorhamnose 3,5-epimerase</fullName>
        <ecNumber evidence="3">5.1.3.13</ecNumber>
    </recommendedName>
    <alternativeName>
        <fullName evidence="3">Thymidine diphospho-4-keto-rhamnose 3,5-epimerase</fullName>
    </alternativeName>
</protein>
<evidence type="ECO:0000313" key="5">
    <source>
        <dbReference type="Proteomes" id="UP000629098"/>
    </source>
</evidence>
<dbReference type="EMBL" id="JACXAE010000071">
    <property type="protein sequence ID" value="MBD2774449.1"/>
    <property type="molecule type" value="Genomic_DNA"/>
</dbReference>
<dbReference type="NCBIfam" id="TIGR01221">
    <property type="entry name" value="rmlC"/>
    <property type="match status" value="1"/>
</dbReference>
<comment type="similarity">
    <text evidence="3">Belongs to the dTDP-4-dehydrorhamnose 3,5-epimerase family.</text>
</comment>
<dbReference type="RefSeq" id="WP_190831513.1">
    <property type="nucleotide sequence ID" value="NZ_CAWPPI010000071.1"/>
</dbReference>
<dbReference type="InterPro" id="IPR011051">
    <property type="entry name" value="RmlC_Cupin_sf"/>
</dbReference>
<dbReference type="CDD" id="cd00438">
    <property type="entry name" value="cupin_RmlC"/>
    <property type="match status" value="1"/>
</dbReference>
<keyword evidence="3 4" id="KW-0413">Isomerase</keyword>
<dbReference type="Gene3D" id="2.60.120.10">
    <property type="entry name" value="Jelly Rolls"/>
    <property type="match status" value="1"/>
</dbReference>
<accession>A0A8J7C6K5</accession>
<dbReference type="GO" id="GO:0008830">
    <property type="term" value="F:dTDP-4-dehydrorhamnose 3,5-epimerase activity"/>
    <property type="evidence" value="ECO:0007669"/>
    <property type="project" value="UniProtKB-UniRule"/>
</dbReference>
<comment type="subunit">
    <text evidence="3">Homodimer.</text>
</comment>
<dbReference type="PANTHER" id="PTHR21047">
    <property type="entry name" value="DTDP-6-DEOXY-D-GLUCOSE-3,5 EPIMERASE"/>
    <property type="match status" value="1"/>
</dbReference>
<organism evidence="4 5">
    <name type="scientific">Iningainema tapete BLCC-T55</name>
    <dbReference type="NCBI Taxonomy" id="2748662"/>
    <lineage>
        <taxon>Bacteria</taxon>
        <taxon>Bacillati</taxon>
        <taxon>Cyanobacteriota</taxon>
        <taxon>Cyanophyceae</taxon>
        <taxon>Nostocales</taxon>
        <taxon>Scytonemataceae</taxon>
        <taxon>Iningainema tapete</taxon>
    </lineage>
</organism>
<evidence type="ECO:0000256" key="1">
    <source>
        <dbReference type="PIRSR" id="PIRSR600888-1"/>
    </source>
</evidence>
<evidence type="ECO:0000256" key="3">
    <source>
        <dbReference type="RuleBase" id="RU364069"/>
    </source>
</evidence>
<name>A0A8J7C6K5_9CYAN</name>
<comment type="catalytic activity">
    <reaction evidence="3">
        <text>dTDP-4-dehydro-6-deoxy-alpha-D-glucose = dTDP-4-dehydro-beta-L-rhamnose</text>
        <dbReference type="Rhea" id="RHEA:16969"/>
        <dbReference type="ChEBI" id="CHEBI:57649"/>
        <dbReference type="ChEBI" id="CHEBI:62830"/>
        <dbReference type="EC" id="5.1.3.13"/>
    </reaction>
</comment>
<dbReference type="Proteomes" id="UP000629098">
    <property type="component" value="Unassembled WGS sequence"/>
</dbReference>
<evidence type="ECO:0000313" key="4">
    <source>
        <dbReference type="EMBL" id="MBD2774449.1"/>
    </source>
</evidence>
<dbReference type="EC" id="5.1.3.13" evidence="3"/>
<comment type="caution">
    <text evidence="4">The sequence shown here is derived from an EMBL/GenBank/DDBJ whole genome shotgun (WGS) entry which is preliminary data.</text>
</comment>
<feature type="active site" description="Proton acceptor" evidence="1">
    <location>
        <position position="62"/>
    </location>
</feature>
<dbReference type="GO" id="GO:0019305">
    <property type="term" value="P:dTDP-rhamnose biosynthetic process"/>
    <property type="evidence" value="ECO:0007669"/>
    <property type="project" value="UniProtKB-UniRule"/>
</dbReference>
<dbReference type="InterPro" id="IPR014710">
    <property type="entry name" value="RmlC-like_jellyroll"/>
</dbReference>
<dbReference type="Pfam" id="PF00908">
    <property type="entry name" value="dTDP_sugar_isom"/>
    <property type="match status" value="1"/>
</dbReference>
<dbReference type="SUPFAM" id="SSF51182">
    <property type="entry name" value="RmlC-like cupins"/>
    <property type="match status" value="1"/>
</dbReference>
<proteinExistence type="inferred from homology"/>